<geneLocation type="plasmid" evidence="1 2">
    <name>pUW774mp</name>
</geneLocation>
<accession>A0AA92K6E5</accession>
<proteinExistence type="predicted"/>
<organism evidence="1 2">
    <name type="scientific">Ralstonia solanacearum</name>
    <name type="common">Pseudomonas solanacearum</name>
    <dbReference type="NCBI Taxonomy" id="305"/>
    <lineage>
        <taxon>Bacteria</taxon>
        <taxon>Pseudomonadati</taxon>
        <taxon>Pseudomonadota</taxon>
        <taxon>Betaproteobacteria</taxon>
        <taxon>Burkholderiales</taxon>
        <taxon>Burkholderiaceae</taxon>
        <taxon>Ralstonia</taxon>
        <taxon>Ralstonia solanacearum species complex</taxon>
    </lineage>
</organism>
<dbReference type="Proteomes" id="UP000593970">
    <property type="component" value="Plasmid pUW774mp"/>
</dbReference>
<reference evidence="2" key="1">
    <citation type="submission" date="2020-04" db="EMBL/GenBank/DDBJ databases">
        <title>Ralstonia solanacearum UW576, UW763, UW773, and UW774.</title>
        <authorList>
            <person name="Steidl O."/>
            <person name="Truchon A."/>
            <person name="Allen C."/>
        </authorList>
    </citation>
    <scope>NUCLEOTIDE SEQUENCE [LARGE SCALE GENOMIC DNA]</scope>
    <source>
        <strain evidence="2">UW774</strain>
        <plasmid evidence="2">pUW774mp</plasmid>
    </source>
</reference>
<name>A0AA92K6E5_RALSL</name>
<dbReference type="EMBL" id="CP051170">
    <property type="protein sequence ID" value="QOK99417.1"/>
    <property type="molecule type" value="Genomic_DNA"/>
</dbReference>
<dbReference type="AlphaFoldDB" id="A0AA92K6E5"/>
<sequence>MENKLNMKTPYLEIYLNQEDDLCIARAKDKDIPFQLIVNVTLDELRASDPTDAAYRVGGTVLNLLQSWHEQLFGDWKVPAAKGVQHDDSLYIGALKLIELALSTKTAKCSV</sequence>
<evidence type="ECO:0000313" key="2">
    <source>
        <dbReference type="Proteomes" id="UP000593970"/>
    </source>
</evidence>
<gene>
    <name evidence="1" type="ORF">HF909_24205</name>
</gene>
<protein>
    <submittedName>
        <fullName evidence="1">Uncharacterized protein</fullName>
    </submittedName>
</protein>
<keyword evidence="1" id="KW-0614">Plasmid</keyword>
<evidence type="ECO:0000313" key="1">
    <source>
        <dbReference type="EMBL" id="QOK99417.1"/>
    </source>
</evidence>